<evidence type="ECO:0000256" key="9">
    <source>
        <dbReference type="SAM" id="MobiDB-lite"/>
    </source>
</evidence>
<dbReference type="GO" id="GO:0005789">
    <property type="term" value="C:endoplasmic reticulum membrane"/>
    <property type="evidence" value="ECO:0007669"/>
    <property type="project" value="UniProtKB-SubCell"/>
</dbReference>
<evidence type="ECO:0000256" key="4">
    <source>
        <dbReference type="ARBA" id="ARBA00022824"/>
    </source>
</evidence>
<feature type="coiled-coil region" evidence="8">
    <location>
        <begin position="1000"/>
        <end position="1055"/>
    </location>
</feature>
<keyword evidence="5 8" id="KW-0175">Coiled coil</keyword>
<feature type="coiled-coil region" evidence="8">
    <location>
        <begin position="783"/>
        <end position="964"/>
    </location>
</feature>
<proteinExistence type="predicted"/>
<evidence type="ECO:0000259" key="11">
    <source>
        <dbReference type="PROSITE" id="PS50002"/>
    </source>
</evidence>
<dbReference type="InterPro" id="IPR036028">
    <property type="entry name" value="SH3-like_dom_sf"/>
</dbReference>
<feature type="compositionally biased region" description="Polar residues" evidence="9">
    <location>
        <begin position="144"/>
        <end position="175"/>
    </location>
</feature>
<evidence type="ECO:0000256" key="2">
    <source>
        <dbReference type="ARBA" id="ARBA00022443"/>
    </source>
</evidence>
<keyword evidence="2 7" id="KW-0728">SH3 domain</keyword>
<dbReference type="InterPro" id="IPR001452">
    <property type="entry name" value="SH3_domain"/>
</dbReference>
<sequence>MDSSLIVILKLFCIVFSTFFSVVAGEAYYGMCADHTCSKPIGRGVVLLRYSPPEHDRLRLQPNQEFEIYVRNYGEKKNLFGIMLNGQKGYVPFNAVQERRSYIKDLVPAAIDFVYNQGADPNQMASQVHVSVSSQEVIHHGSHDTYSNTYSSEQSFQPNPESSNHYSETHWPNENSHSDGTPHVHIISSQIDATLTSQSSNAAQQPNVWDTTSHAHQVTDGSIPSSYTANVQHSTTHQVIPEQQYLQSTYGSEAHNVLQTSFSSQIQSNSFQSPNYYSNNVQAHSTDIGVQNYADHPHSDASFSSQVAEVQYSSDASSISAQHLQYSMQYAKESPSYQYTSSHGSKNTLSEIDISHTIAALKSQGYDDNQVIQYLQTLNIYPSFLYSNAKVQNTDYGQDYQFSSQSGYLVSEKDMHYTSNLDSSMSSLPISSKEQNSDYHANTHIEEASKIPLQEQSFSGGSSEQISDKSEENEIDDYEDEKDVSIFQELQQSSDAQESVGQTVSTQNVLSTETVTNSEKPTEFLQNTISHNSILDPDIFTSDEPLSEILSDEESFMSDSVDDISSSTNSIKLASNNTSAEKENIATNSTADASSLDILTDDYAKSSDFSFDNVKSKLSHEIMNETDILLDYEQDADLEKMLNTSDIREAEGSDYSNAYQIRNLKGEQDNKEGPSVDSSDEMGENASYSEFDFYGSFENGVEAIRSFIEVLLLWIPEPLYSVIMELETKGISPRVPVFTTLCAIPCLFLIVTLVYIKETSKEKKLIAQLAFAEKNVYTLSAEKSVIEEKLEKVEAELESSTATLNTERKFYEDLKAEVVSLNQSLEKTNLELDYKKEEIDALKEREKEFVELIADHEKAHLELVEEKNRLVDELNNQEETIAQFAKQLQEKENELKEFQVEKLQYVKANEVYEEKLAQLQQNCNQLLKEAEIWNIRVNELNSKLNEESQLKLELEESVNSKQNEVESLSFLVESFKSFEELAKEEKLQCLLNSASISIKLQNREEENEIVMQKLAEEKNRILDMEVELLDAKSEIDKLKLNYNRALQDKTEAQTKLDVLTNYFKDKEIQLQKQLGAQEVFREKREKDADSAERRICLIEQENISYKSQVASMKQEMEETERNLKSQIAAQEKKAHENWITARAAERKLEDMKQEVTQLRQKLTLVEREQGNFMNASRDDILRPIPQRIVGMNDETINSQDINNSLDEPPSMYRMPLPPLLLPEMPRDRPLPPLPIPPPPPMFGPPPFGHFPPPHDPMFNSEFRGTPPEFARGRASTPPRGRQSAVTDSEMVVRQSSPMGNEMRESRNSTPPHSLPDFHDIPPPPRPFYPPHRFPFRPPFRREFAQGPRPDYQEHLGRGTQPSSQDNWASSNSRV</sequence>
<evidence type="ECO:0000256" key="8">
    <source>
        <dbReference type="SAM" id="Coils"/>
    </source>
</evidence>
<keyword evidence="6" id="KW-0325">Glycoprotein</keyword>
<dbReference type="GO" id="GO:0006888">
    <property type="term" value="P:endoplasmic reticulum to Golgi vesicle-mediated transport"/>
    <property type="evidence" value="ECO:0007669"/>
    <property type="project" value="TreeGrafter"/>
</dbReference>
<reference evidence="12 13" key="1">
    <citation type="submission" date="2021-06" db="EMBL/GenBank/DDBJ databases">
        <title>Caerostris extrusa draft genome.</title>
        <authorList>
            <person name="Kono N."/>
            <person name="Arakawa K."/>
        </authorList>
    </citation>
    <scope>NUCLEOTIDE SEQUENCE [LARGE SCALE GENOMIC DNA]</scope>
</reference>
<dbReference type="PROSITE" id="PS50002">
    <property type="entry name" value="SH3"/>
    <property type="match status" value="1"/>
</dbReference>
<feature type="region of interest" description="Disordered" evidence="9">
    <location>
        <begin position="1261"/>
        <end position="1374"/>
    </location>
</feature>
<feature type="domain" description="SH3" evidence="11">
    <location>
        <begin position="39"/>
        <end position="101"/>
    </location>
</feature>
<feature type="compositionally biased region" description="Pro residues" evidence="9">
    <location>
        <begin position="1320"/>
        <end position="1337"/>
    </location>
</feature>
<dbReference type="Gene3D" id="2.30.30.40">
    <property type="entry name" value="SH3 Domains"/>
    <property type="match status" value="1"/>
</dbReference>
<feature type="region of interest" description="Disordered" evidence="9">
    <location>
        <begin position="662"/>
        <end position="681"/>
    </location>
</feature>
<evidence type="ECO:0000313" key="12">
    <source>
        <dbReference type="EMBL" id="GIZ00943.1"/>
    </source>
</evidence>
<accession>A0AAV4Y0K0</accession>
<feature type="region of interest" description="Disordered" evidence="9">
    <location>
        <begin position="195"/>
        <end position="236"/>
    </location>
</feature>
<evidence type="ECO:0000313" key="13">
    <source>
        <dbReference type="Proteomes" id="UP001054945"/>
    </source>
</evidence>
<dbReference type="GO" id="GO:0009306">
    <property type="term" value="P:protein secretion"/>
    <property type="evidence" value="ECO:0007669"/>
    <property type="project" value="TreeGrafter"/>
</dbReference>
<comment type="caution">
    <text evidence="12">The sequence shown here is derived from an EMBL/GenBank/DDBJ whole genome shotgun (WGS) entry which is preliminary data.</text>
</comment>
<dbReference type="InterPro" id="IPR051500">
    <property type="entry name" value="cTAGE_MIA/OTOR"/>
</dbReference>
<feature type="region of interest" description="Disordered" evidence="9">
    <location>
        <begin position="449"/>
        <end position="478"/>
    </location>
</feature>
<feature type="compositionally biased region" description="Basic and acidic residues" evidence="9">
    <location>
        <begin position="664"/>
        <end position="674"/>
    </location>
</feature>
<feature type="coiled-coil region" evidence="8">
    <location>
        <begin position="1102"/>
        <end position="1168"/>
    </location>
</feature>
<feature type="compositionally biased region" description="Polar residues" evidence="9">
    <location>
        <begin position="1359"/>
        <end position="1374"/>
    </location>
</feature>
<dbReference type="EMBL" id="BPLR01018604">
    <property type="protein sequence ID" value="GIZ00943.1"/>
    <property type="molecule type" value="Genomic_DNA"/>
</dbReference>
<dbReference type="GO" id="GO:0070971">
    <property type="term" value="C:endoplasmic reticulum exit site"/>
    <property type="evidence" value="ECO:0007669"/>
    <property type="project" value="TreeGrafter"/>
</dbReference>
<dbReference type="PANTHER" id="PTHR23158">
    <property type="entry name" value="MELANOMA INHIBITORY ACTIVITY-RELATED"/>
    <property type="match status" value="1"/>
</dbReference>
<comment type="subcellular location">
    <subcellularLocation>
        <location evidence="1">Endoplasmic reticulum membrane</location>
        <topology evidence="1">Single-pass membrane protein</topology>
    </subcellularLocation>
</comment>
<dbReference type="SUPFAM" id="SSF50044">
    <property type="entry name" value="SH3-domain"/>
    <property type="match status" value="1"/>
</dbReference>
<keyword evidence="4" id="KW-0256">Endoplasmic reticulum</keyword>
<evidence type="ECO:0000256" key="7">
    <source>
        <dbReference type="PROSITE-ProRule" id="PRU00192"/>
    </source>
</evidence>
<evidence type="ECO:0000256" key="6">
    <source>
        <dbReference type="ARBA" id="ARBA00023180"/>
    </source>
</evidence>
<dbReference type="Proteomes" id="UP001054945">
    <property type="component" value="Unassembled WGS sequence"/>
</dbReference>
<feature type="compositionally biased region" description="Low complexity" evidence="9">
    <location>
        <begin position="126"/>
        <end position="136"/>
    </location>
</feature>
<protein>
    <submittedName>
        <fullName evidence="12">Transport and Golgi organization protein 1 homolog</fullName>
    </submittedName>
</protein>
<name>A0AAV4Y0K0_CAEEX</name>
<feature type="chain" id="PRO_5043910152" evidence="10">
    <location>
        <begin position="26"/>
        <end position="1374"/>
    </location>
</feature>
<gene>
    <name evidence="12" type="primary">MIA3</name>
    <name evidence="12" type="ORF">CEXT_216371</name>
</gene>
<feature type="compositionally biased region" description="Low complexity" evidence="9">
    <location>
        <begin position="454"/>
        <end position="465"/>
    </location>
</feature>
<keyword evidence="13" id="KW-1185">Reference proteome</keyword>
<keyword evidence="3 10" id="KW-0732">Signal</keyword>
<feature type="signal peptide" evidence="10">
    <location>
        <begin position="1"/>
        <end position="25"/>
    </location>
</feature>
<dbReference type="GO" id="GO:0035459">
    <property type="term" value="P:vesicle cargo loading"/>
    <property type="evidence" value="ECO:0007669"/>
    <property type="project" value="TreeGrafter"/>
</dbReference>
<evidence type="ECO:0000256" key="3">
    <source>
        <dbReference type="ARBA" id="ARBA00022729"/>
    </source>
</evidence>
<dbReference type="PANTHER" id="PTHR23158:SF33">
    <property type="entry name" value="TRANSPORT AND GOLGI ORGANIZATION PROTEIN 1"/>
    <property type="match status" value="1"/>
</dbReference>
<feature type="region of interest" description="Disordered" evidence="9">
    <location>
        <begin position="126"/>
        <end position="183"/>
    </location>
</feature>
<evidence type="ECO:0000256" key="1">
    <source>
        <dbReference type="ARBA" id="ARBA00004389"/>
    </source>
</evidence>
<evidence type="ECO:0000256" key="5">
    <source>
        <dbReference type="ARBA" id="ARBA00023054"/>
    </source>
</evidence>
<evidence type="ECO:0000256" key="10">
    <source>
        <dbReference type="SAM" id="SignalP"/>
    </source>
</evidence>
<organism evidence="12 13">
    <name type="scientific">Caerostris extrusa</name>
    <name type="common">Bark spider</name>
    <name type="synonym">Caerostris bankana</name>
    <dbReference type="NCBI Taxonomy" id="172846"/>
    <lineage>
        <taxon>Eukaryota</taxon>
        <taxon>Metazoa</taxon>
        <taxon>Ecdysozoa</taxon>
        <taxon>Arthropoda</taxon>
        <taxon>Chelicerata</taxon>
        <taxon>Arachnida</taxon>
        <taxon>Araneae</taxon>
        <taxon>Araneomorphae</taxon>
        <taxon>Entelegynae</taxon>
        <taxon>Araneoidea</taxon>
        <taxon>Araneidae</taxon>
        <taxon>Caerostris</taxon>
    </lineage>
</organism>